<feature type="binding site" evidence="10">
    <location>
        <position position="182"/>
    </location>
    <ligand>
        <name>Zn(2+)</name>
        <dbReference type="ChEBI" id="CHEBI:29105"/>
        <note>catalytic</note>
    </ligand>
</feature>
<sequence>MGFENLHLKLSSQSFSCSVRERTIKLAEGLFQETRMKGYIFLVVTLIVLLSFSQKTVGTEIVDIGESKSIEEANKGFWEDDILKPPPNTQRSAITDGDKLWTSPVPYVLDKDLEMNAKGLVLKAFDQFRLKSCFDFKPRDSEEYYISVKKLSGCFSYIGKVISNGQNLSIGANCDSIAVVEHEFLHALGFYHEQSRYDRDDYVTIVSENIQEGREHNFDKESNETTTTQGVPYDYWSVMHYGKDAFTNGNGSTIITKDPKFQDVIGQRLEVSPKDVLELNLLYKCNSTIAFQMQCSFSDETIGSGEQGEDAGYFMHVSTASVGTCQTTSTSGSESFRMNWTSREPYVSWDRSLVDQQNTGSSIMFP</sequence>
<proteinExistence type="predicted"/>
<dbReference type="GO" id="GO:0008270">
    <property type="term" value="F:zinc ion binding"/>
    <property type="evidence" value="ECO:0007669"/>
    <property type="project" value="UniProtKB-UniRule"/>
</dbReference>
<keyword evidence="5 10" id="KW-0862">Zinc</keyword>
<keyword evidence="2 10" id="KW-0479">Metal-binding</keyword>
<organism evidence="13 14">
    <name type="scientific">Eleginops maclovinus</name>
    <name type="common">Patagonian blennie</name>
    <name type="synonym">Eleginus maclovinus</name>
    <dbReference type="NCBI Taxonomy" id="56733"/>
    <lineage>
        <taxon>Eukaryota</taxon>
        <taxon>Metazoa</taxon>
        <taxon>Chordata</taxon>
        <taxon>Craniata</taxon>
        <taxon>Vertebrata</taxon>
        <taxon>Euteleostomi</taxon>
        <taxon>Actinopterygii</taxon>
        <taxon>Neopterygii</taxon>
        <taxon>Teleostei</taxon>
        <taxon>Neoteleostei</taxon>
        <taxon>Acanthomorphata</taxon>
        <taxon>Eupercaria</taxon>
        <taxon>Perciformes</taxon>
        <taxon>Notothenioidei</taxon>
        <taxon>Eleginopidae</taxon>
        <taxon>Eleginops</taxon>
    </lineage>
</organism>
<protein>
    <recommendedName>
        <fullName evidence="11">Metalloendopeptidase</fullName>
        <ecNumber evidence="11">3.4.24.-</ecNumber>
    </recommendedName>
</protein>
<evidence type="ECO:0000256" key="11">
    <source>
        <dbReference type="RuleBase" id="RU361183"/>
    </source>
</evidence>
<dbReference type="FunFam" id="3.40.390.10:FF:000015">
    <property type="entry name" value="Meprin A subunit"/>
    <property type="match status" value="1"/>
</dbReference>
<name>A0AAN7XIT3_ELEMC</name>
<keyword evidence="1 10" id="KW-0645">Protease</keyword>
<accession>A0AAN7XIT3</accession>
<evidence type="ECO:0000256" key="5">
    <source>
        <dbReference type="ARBA" id="ARBA00022833"/>
    </source>
</evidence>
<reference evidence="13 14" key="2">
    <citation type="journal article" date="2023" name="Mol. Biol. Evol.">
        <title>Genomics of Secondarily Temperate Adaptation in the Only Non-Antarctic Icefish.</title>
        <authorList>
            <person name="Rivera-Colon A.G."/>
            <person name="Rayamajhi N."/>
            <person name="Minhas B.F."/>
            <person name="Madrigal G."/>
            <person name="Bilyk K.T."/>
            <person name="Yoon V."/>
            <person name="Hune M."/>
            <person name="Gregory S."/>
            <person name="Cheng C.H.C."/>
            <person name="Catchen J.M."/>
        </authorList>
    </citation>
    <scope>NUCLEOTIDE SEQUENCE [LARGE SCALE GENOMIC DNA]</scope>
    <source>
        <strain evidence="13">JMC-PN-2008</strain>
    </source>
</reference>
<dbReference type="Gene3D" id="3.40.390.10">
    <property type="entry name" value="Collagenase (Catalytic Domain)"/>
    <property type="match status" value="1"/>
</dbReference>
<evidence type="ECO:0000313" key="13">
    <source>
        <dbReference type="EMBL" id="KAK5861887.1"/>
    </source>
</evidence>
<dbReference type="PANTHER" id="PTHR10127:SF903">
    <property type="entry name" value="MEPRIN A SUBUNIT"/>
    <property type="match status" value="1"/>
</dbReference>
<dbReference type="SMART" id="SM00235">
    <property type="entry name" value="ZnMc"/>
    <property type="match status" value="1"/>
</dbReference>
<dbReference type="Proteomes" id="UP001346869">
    <property type="component" value="Unassembled WGS sequence"/>
</dbReference>
<dbReference type="SUPFAM" id="SSF55486">
    <property type="entry name" value="Metalloproteases ('zincins'), catalytic domain"/>
    <property type="match status" value="1"/>
</dbReference>
<dbReference type="Pfam" id="PF01400">
    <property type="entry name" value="Astacin"/>
    <property type="match status" value="1"/>
</dbReference>
<dbReference type="GO" id="GO:0004222">
    <property type="term" value="F:metalloendopeptidase activity"/>
    <property type="evidence" value="ECO:0007669"/>
    <property type="project" value="UniProtKB-UniRule"/>
</dbReference>
<dbReference type="InterPro" id="IPR024079">
    <property type="entry name" value="MetalloPept_cat_dom_sf"/>
</dbReference>
<gene>
    <name evidence="13" type="ORF">PBY51_017328</name>
</gene>
<evidence type="ECO:0000259" key="12">
    <source>
        <dbReference type="PROSITE" id="PS51864"/>
    </source>
</evidence>
<dbReference type="InterPro" id="IPR001506">
    <property type="entry name" value="Peptidase_M12A"/>
</dbReference>
<dbReference type="AlphaFoldDB" id="A0AAN7XIT3"/>
<dbReference type="PROSITE" id="PS51864">
    <property type="entry name" value="ASTACIN"/>
    <property type="match status" value="1"/>
</dbReference>
<keyword evidence="9" id="KW-0325">Glycoprotein</keyword>
<dbReference type="PRINTS" id="PR00480">
    <property type="entry name" value="ASTACIN"/>
</dbReference>
<dbReference type="EMBL" id="JAUZQC010000012">
    <property type="protein sequence ID" value="KAK5861887.1"/>
    <property type="molecule type" value="Genomic_DNA"/>
</dbReference>
<comment type="caution">
    <text evidence="10">Lacks conserved residue(s) required for the propagation of feature annotation.</text>
</comment>
<keyword evidence="4 10" id="KW-0378">Hydrolase</keyword>
<dbReference type="GO" id="GO:0006508">
    <property type="term" value="P:proteolysis"/>
    <property type="evidence" value="ECO:0007669"/>
    <property type="project" value="UniProtKB-KW"/>
</dbReference>
<evidence type="ECO:0000313" key="14">
    <source>
        <dbReference type="Proteomes" id="UP001346869"/>
    </source>
</evidence>
<evidence type="ECO:0000256" key="8">
    <source>
        <dbReference type="ARBA" id="ARBA00023157"/>
    </source>
</evidence>
<feature type="binding site" evidence="10">
    <location>
        <position position="186"/>
    </location>
    <ligand>
        <name>Zn(2+)</name>
        <dbReference type="ChEBI" id="CHEBI:29105"/>
        <note>catalytic</note>
    </ligand>
</feature>
<reference evidence="13 14" key="1">
    <citation type="journal article" date="2023" name="Genes (Basel)">
        <title>Chromosome-Level Genome Assembly and Circadian Gene Repertoire of the Patagonia Blennie Eleginops maclovinus-The Closest Ancestral Proxy of Antarctic Cryonotothenioids.</title>
        <authorList>
            <person name="Cheng C.C."/>
            <person name="Rivera-Colon A.G."/>
            <person name="Minhas B.F."/>
            <person name="Wilson L."/>
            <person name="Rayamajhi N."/>
            <person name="Vargas-Chacoff L."/>
            <person name="Catchen J.M."/>
        </authorList>
    </citation>
    <scope>NUCLEOTIDE SEQUENCE [LARGE SCALE GENOMIC DNA]</scope>
    <source>
        <strain evidence="13">JMC-PN-2008</strain>
    </source>
</reference>
<feature type="domain" description="Peptidase M12A" evidence="12">
    <location>
        <begin position="92"/>
        <end position="286"/>
    </location>
</feature>
<evidence type="ECO:0000256" key="6">
    <source>
        <dbReference type="ARBA" id="ARBA00023049"/>
    </source>
</evidence>
<dbReference type="PANTHER" id="PTHR10127">
    <property type="entry name" value="DISCOIDIN, CUB, EGF, LAMININ , AND ZINC METALLOPROTEASE DOMAIN CONTAINING"/>
    <property type="match status" value="1"/>
</dbReference>
<feature type="binding site" evidence="10">
    <location>
        <position position="192"/>
    </location>
    <ligand>
        <name>Zn(2+)</name>
        <dbReference type="ChEBI" id="CHEBI:29105"/>
        <note>catalytic</note>
    </ligand>
</feature>
<evidence type="ECO:0000256" key="2">
    <source>
        <dbReference type="ARBA" id="ARBA00022723"/>
    </source>
</evidence>
<evidence type="ECO:0000256" key="10">
    <source>
        <dbReference type="PROSITE-ProRule" id="PRU01211"/>
    </source>
</evidence>
<keyword evidence="6 10" id="KW-0482">Metalloprotease</keyword>
<evidence type="ECO:0000256" key="4">
    <source>
        <dbReference type="ARBA" id="ARBA00022801"/>
    </source>
</evidence>
<evidence type="ECO:0000256" key="7">
    <source>
        <dbReference type="ARBA" id="ARBA00023145"/>
    </source>
</evidence>
<feature type="active site" evidence="10">
    <location>
        <position position="183"/>
    </location>
</feature>
<keyword evidence="3" id="KW-0732">Signal</keyword>
<keyword evidence="8" id="KW-1015">Disulfide bond</keyword>
<evidence type="ECO:0000256" key="9">
    <source>
        <dbReference type="ARBA" id="ARBA00023180"/>
    </source>
</evidence>
<dbReference type="EC" id="3.4.24.-" evidence="11"/>
<evidence type="ECO:0000256" key="3">
    <source>
        <dbReference type="ARBA" id="ARBA00022729"/>
    </source>
</evidence>
<evidence type="ECO:0000256" key="1">
    <source>
        <dbReference type="ARBA" id="ARBA00022670"/>
    </source>
</evidence>
<comment type="caution">
    <text evidence="13">The sequence shown here is derived from an EMBL/GenBank/DDBJ whole genome shotgun (WGS) entry which is preliminary data.</text>
</comment>
<keyword evidence="7" id="KW-0865">Zymogen</keyword>
<keyword evidence="14" id="KW-1185">Reference proteome</keyword>
<dbReference type="InterPro" id="IPR006026">
    <property type="entry name" value="Peptidase_Metallo"/>
</dbReference>
<comment type="cofactor">
    <cofactor evidence="10 11">
        <name>Zn(2+)</name>
        <dbReference type="ChEBI" id="CHEBI:29105"/>
    </cofactor>
    <text evidence="10 11">Binds 1 zinc ion per subunit.</text>
</comment>